<organism evidence="1 2">
    <name type="scientific">Rhodobacter flavimaris</name>
    <dbReference type="NCBI Taxonomy" id="2907145"/>
    <lineage>
        <taxon>Bacteria</taxon>
        <taxon>Pseudomonadati</taxon>
        <taxon>Pseudomonadota</taxon>
        <taxon>Alphaproteobacteria</taxon>
        <taxon>Rhodobacterales</taxon>
        <taxon>Rhodobacter group</taxon>
        <taxon>Rhodobacter</taxon>
    </lineage>
</organism>
<evidence type="ECO:0000313" key="2">
    <source>
        <dbReference type="Proteomes" id="UP001521181"/>
    </source>
</evidence>
<dbReference type="RefSeq" id="WP_233675623.1">
    <property type="nucleotide sequence ID" value="NZ_JAJUOS010000002.1"/>
</dbReference>
<accession>A0ABS8YTL7</accession>
<name>A0ABS8YTL7_9RHOB</name>
<comment type="caution">
    <text evidence="1">The sequence shown here is derived from an EMBL/GenBank/DDBJ whole genome shotgun (WGS) entry which is preliminary data.</text>
</comment>
<sequence>MTYSDAFARALHEIDWEFEEPAPALRCPITGKVVLVGIDPVDGSFVDDIDEPEWEEIPTALFSFVSEVGEFNFLHKDLEHKIIEKRRELGEEAEDMDDFEILSEHLETIGNAPLIYSLTVSGFACGPISSTCIVGLDLAPDVEKQA</sequence>
<reference evidence="1 2" key="1">
    <citation type="submission" date="2021-12" db="EMBL/GenBank/DDBJ databases">
        <title>Sinirhodobacter sp. WL0062 is a bacterium isolated from seawater.</title>
        <authorList>
            <person name="Wang L."/>
            <person name="He W."/>
            <person name="Zhang D.-F."/>
        </authorList>
    </citation>
    <scope>NUCLEOTIDE SEQUENCE [LARGE SCALE GENOMIC DNA]</scope>
    <source>
        <strain evidence="1 2">WL0062</strain>
    </source>
</reference>
<dbReference type="Proteomes" id="UP001521181">
    <property type="component" value="Unassembled WGS sequence"/>
</dbReference>
<protein>
    <submittedName>
        <fullName evidence="1">Uncharacterized protein</fullName>
    </submittedName>
</protein>
<keyword evidence="2" id="KW-1185">Reference proteome</keyword>
<evidence type="ECO:0000313" key="1">
    <source>
        <dbReference type="EMBL" id="MCE5972610.1"/>
    </source>
</evidence>
<proteinExistence type="predicted"/>
<gene>
    <name evidence="1" type="ORF">LZA78_03855</name>
</gene>
<dbReference type="EMBL" id="JAJUOS010000002">
    <property type="protein sequence ID" value="MCE5972610.1"/>
    <property type="molecule type" value="Genomic_DNA"/>
</dbReference>